<dbReference type="EMBL" id="ML994654">
    <property type="protein sequence ID" value="KAF2181110.1"/>
    <property type="molecule type" value="Genomic_DNA"/>
</dbReference>
<feature type="non-terminal residue" evidence="1">
    <location>
        <position position="1"/>
    </location>
</feature>
<reference evidence="1" key="1">
    <citation type="journal article" date="2020" name="Stud. Mycol.">
        <title>101 Dothideomycetes genomes: a test case for predicting lifestyles and emergence of pathogens.</title>
        <authorList>
            <person name="Haridas S."/>
            <person name="Albert R."/>
            <person name="Binder M."/>
            <person name="Bloem J."/>
            <person name="Labutti K."/>
            <person name="Salamov A."/>
            <person name="Andreopoulos B."/>
            <person name="Baker S."/>
            <person name="Barry K."/>
            <person name="Bills G."/>
            <person name="Bluhm B."/>
            <person name="Cannon C."/>
            <person name="Castanera R."/>
            <person name="Culley D."/>
            <person name="Daum C."/>
            <person name="Ezra D."/>
            <person name="Gonzalez J."/>
            <person name="Henrissat B."/>
            <person name="Kuo A."/>
            <person name="Liang C."/>
            <person name="Lipzen A."/>
            <person name="Lutzoni F."/>
            <person name="Magnuson J."/>
            <person name="Mondo S."/>
            <person name="Nolan M."/>
            <person name="Ohm R."/>
            <person name="Pangilinan J."/>
            <person name="Park H.-J."/>
            <person name="Ramirez L."/>
            <person name="Alfaro M."/>
            <person name="Sun H."/>
            <person name="Tritt A."/>
            <person name="Yoshinaga Y."/>
            <person name="Zwiers L.-H."/>
            <person name="Turgeon B."/>
            <person name="Goodwin S."/>
            <person name="Spatafora J."/>
            <person name="Crous P."/>
            <person name="Grigoriev I."/>
        </authorList>
    </citation>
    <scope>NUCLEOTIDE SEQUENCE</scope>
    <source>
        <strain evidence="1">CBS 207.26</strain>
    </source>
</reference>
<evidence type="ECO:0000313" key="1">
    <source>
        <dbReference type="EMBL" id="KAF2181110.1"/>
    </source>
</evidence>
<proteinExistence type="predicted"/>
<name>A0A6A6DT09_9PEZI</name>
<dbReference type="Proteomes" id="UP000800200">
    <property type="component" value="Unassembled WGS sequence"/>
</dbReference>
<keyword evidence="2" id="KW-1185">Reference proteome</keyword>
<evidence type="ECO:0000313" key="2">
    <source>
        <dbReference type="Proteomes" id="UP000800200"/>
    </source>
</evidence>
<sequence>VYSYAVGHNRDSENLFYDAIHTQVGYHISSPRRSARNYSKAVLPSTAILDVNHQLHEEAQDTLYSENTFFVTVDASNPIFSSRASKEKYDRRCAIPFGWDVSKIVNLYLRIDLGPEAQSKRTFTAINWCVFSKMRKFRRLHVLVTTYNDGETLKSPSRIDMSTGRARSSTLRKAIEI</sequence>
<protein>
    <submittedName>
        <fullName evidence="1">Uncharacterized protein</fullName>
    </submittedName>
</protein>
<accession>A0A6A6DT09</accession>
<organism evidence="1 2">
    <name type="scientific">Zopfia rhizophila CBS 207.26</name>
    <dbReference type="NCBI Taxonomy" id="1314779"/>
    <lineage>
        <taxon>Eukaryota</taxon>
        <taxon>Fungi</taxon>
        <taxon>Dikarya</taxon>
        <taxon>Ascomycota</taxon>
        <taxon>Pezizomycotina</taxon>
        <taxon>Dothideomycetes</taxon>
        <taxon>Dothideomycetes incertae sedis</taxon>
        <taxon>Zopfiaceae</taxon>
        <taxon>Zopfia</taxon>
    </lineage>
</organism>
<dbReference type="AlphaFoldDB" id="A0A6A6DT09"/>
<gene>
    <name evidence="1" type="ORF">K469DRAFT_590541</name>
</gene>
<dbReference type="OrthoDB" id="5272396at2759"/>